<protein>
    <submittedName>
        <fullName evidence="1">Uncharacterized protein</fullName>
    </submittedName>
</protein>
<proteinExistence type="predicted"/>
<reference evidence="1" key="1">
    <citation type="submission" date="2015-11" db="EMBL/GenBank/DDBJ databases">
        <authorList>
            <consortium name="International Coturnix japonica Genome Analysis Consortium"/>
            <person name="Warren W."/>
            <person name="Burt D.W."/>
            <person name="Antin P.B."/>
            <person name="Lanford R."/>
            <person name="Gros J."/>
            <person name="Wilson R.K."/>
        </authorList>
    </citation>
    <scope>NUCLEOTIDE SEQUENCE [LARGE SCALE GENOMIC DNA]</scope>
</reference>
<keyword evidence="2" id="KW-1185">Reference proteome</keyword>
<evidence type="ECO:0000313" key="1">
    <source>
        <dbReference type="Ensembl" id="ENSCJPP00005010835.1"/>
    </source>
</evidence>
<evidence type="ECO:0000313" key="2">
    <source>
        <dbReference type="Proteomes" id="UP000694412"/>
    </source>
</evidence>
<dbReference type="Proteomes" id="UP000694412">
    <property type="component" value="Chromosome Z"/>
</dbReference>
<sequence>IMMAWIMKAGSTFKRMETQVIKFLDRDPDYGKPFTLYVTESRGIAKGVLVLDQNLDLTAYYSQSLDPVVRGTPYCIRAVAAAAELTEKVRTIVLGHPLRLMMNGTKPN</sequence>
<reference evidence="1" key="2">
    <citation type="submission" date="2025-08" db="UniProtKB">
        <authorList>
            <consortium name="Ensembl"/>
        </authorList>
    </citation>
    <scope>IDENTIFICATION</scope>
</reference>
<reference evidence="1" key="3">
    <citation type="submission" date="2025-09" db="UniProtKB">
        <authorList>
            <consortium name="Ensembl"/>
        </authorList>
    </citation>
    <scope>IDENTIFICATION</scope>
</reference>
<accession>A0A8C2TDD3</accession>
<dbReference type="InterPro" id="IPR043502">
    <property type="entry name" value="DNA/RNA_pol_sf"/>
</dbReference>
<dbReference type="Ensembl" id="ENSCJPT00005015946.1">
    <property type="protein sequence ID" value="ENSCJPP00005010835.1"/>
    <property type="gene ID" value="ENSCJPG00005009382.1"/>
</dbReference>
<organism evidence="1 2">
    <name type="scientific">Coturnix japonica</name>
    <name type="common">Japanese quail</name>
    <name type="synonym">Coturnix coturnix japonica</name>
    <dbReference type="NCBI Taxonomy" id="93934"/>
    <lineage>
        <taxon>Eukaryota</taxon>
        <taxon>Metazoa</taxon>
        <taxon>Chordata</taxon>
        <taxon>Craniata</taxon>
        <taxon>Vertebrata</taxon>
        <taxon>Euteleostomi</taxon>
        <taxon>Archelosauria</taxon>
        <taxon>Archosauria</taxon>
        <taxon>Dinosauria</taxon>
        <taxon>Saurischia</taxon>
        <taxon>Theropoda</taxon>
        <taxon>Coelurosauria</taxon>
        <taxon>Aves</taxon>
        <taxon>Neognathae</taxon>
        <taxon>Galloanserae</taxon>
        <taxon>Galliformes</taxon>
        <taxon>Phasianidae</taxon>
        <taxon>Perdicinae</taxon>
        <taxon>Coturnix</taxon>
    </lineage>
</organism>
<dbReference type="GeneTree" id="ENSGT01120000272223"/>
<dbReference type="AlphaFoldDB" id="A0A8C2TDD3"/>
<name>A0A8C2TDD3_COTJA</name>
<dbReference type="SUPFAM" id="SSF56672">
    <property type="entry name" value="DNA/RNA polymerases"/>
    <property type="match status" value="1"/>
</dbReference>
<dbReference type="Gene3D" id="3.10.20.370">
    <property type="match status" value="1"/>
</dbReference>